<sequence length="127" mass="13724">MEYEGIEYALRASRAGIPNRINPFCIAQSVTSRALLSGKAPVESVNGCLAVSGPCYVSQLEKKPLLSLSAETALARLRRFADKYLTNPSAVVIPAGLDHTPVRAWIELIDNVVHQSTLKNDSETASL</sequence>
<gene>
    <name evidence="1" type="ORF">N018_03495</name>
</gene>
<dbReference type="Proteomes" id="UP000019089">
    <property type="component" value="Chromosome"/>
</dbReference>
<accession>W0MYI9</accession>
<reference evidence="1 2" key="1">
    <citation type="submission" date="2013-12" db="EMBL/GenBank/DDBJ databases">
        <title>Interactions Between Genome Architecture and Virulence Genes in Pseudomonas syringae, strain CC1557 as a model.</title>
        <authorList>
            <person name="Baltrus D."/>
            <person name="Hockett K."/>
            <person name="Karlsrud E."/>
            <person name="Dougherty K."/>
            <person name="Nishimura M."/>
        </authorList>
    </citation>
    <scope>NUCLEOTIDE SEQUENCE [LARGE SCALE GENOMIC DNA]</scope>
    <source>
        <strain evidence="1 2">CC1557</strain>
    </source>
</reference>
<dbReference type="eggNOG" id="ENOG5032R74">
    <property type="taxonomic scope" value="Bacteria"/>
</dbReference>
<proteinExistence type="predicted"/>
<name>W0MYI9_PSESX</name>
<dbReference type="AlphaFoldDB" id="W0MYI9"/>
<evidence type="ECO:0000313" key="2">
    <source>
        <dbReference type="Proteomes" id="UP000019089"/>
    </source>
</evidence>
<organism evidence="1 2">
    <name type="scientific">Pseudomonas syringae CC1557</name>
    <dbReference type="NCBI Taxonomy" id="1357279"/>
    <lineage>
        <taxon>Bacteria</taxon>
        <taxon>Pseudomonadati</taxon>
        <taxon>Pseudomonadota</taxon>
        <taxon>Gammaproteobacteria</taxon>
        <taxon>Pseudomonadales</taxon>
        <taxon>Pseudomonadaceae</taxon>
        <taxon>Pseudomonas</taxon>
        <taxon>Pseudomonas syringae</taxon>
    </lineage>
</organism>
<protein>
    <submittedName>
        <fullName evidence="1">Uncharacterized protein</fullName>
    </submittedName>
</protein>
<dbReference type="HOGENOM" id="CLU_1968690_0_0_6"/>
<evidence type="ECO:0000313" key="1">
    <source>
        <dbReference type="EMBL" id="AHG43487.1"/>
    </source>
</evidence>
<dbReference type="KEGG" id="psyr:N018_03495"/>
<dbReference type="EMBL" id="CP007014">
    <property type="protein sequence ID" value="AHG43487.1"/>
    <property type="molecule type" value="Genomic_DNA"/>
</dbReference>